<dbReference type="Proteomes" id="UP000198348">
    <property type="component" value="Unassembled WGS sequence"/>
</dbReference>
<keyword evidence="3 9" id="KW-1003">Cell membrane</keyword>
<name>A0A238YH59_9PSEU</name>
<dbReference type="GO" id="GO:0006605">
    <property type="term" value="P:protein targeting"/>
    <property type="evidence" value="ECO:0007669"/>
    <property type="project" value="UniProtKB-UniRule"/>
</dbReference>
<keyword evidence="6 9" id="KW-1133">Transmembrane helix</keyword>
<keyword evidence="5 9" id="KW-0653">Protein transport</keyword>
<dbReference type="InterPro" id="IPR038379">
    <property type="entry name" value="SecE_sf"/>
</dbReference>
<keyword evidence="7 9" id="KW-0811">Translocation</keyword>
<evidence type="ECO:0000256" key="9">
    <source>
        <dbReference type="HAMAP-Rule" id="MF_00422"/>
    </source>
</evidence>
<accession>A0A238YH59</accession>
<proteinExistence type="inferred from homology"/>
<comment type="subunit">
    <text evidence="9">Component of the Sec protein translocase complex. Heterotrimer consisting of SecY, SecE and SecG subunits. The heterotrimers can form oligomers, although 1 heterotrimer is thought to be able to translocate proteins. Interacts with the ribosome. Interacts with SecDF, and other proteins may be involved. Interacts with SecA.</text>
</comment>
<dbReference type="OrthoDB" id="9805743at2"/>
<dbReference type="GO" id="GO:0009306">
    <property type="term" value="P:protein secretion"/>
    <property type="evidence" value="ECO:0007669"/>
    <property type="project" value="UniProtKB-UniRule"/>
</dbReference>
<dbReference type="GO" id="GO:0005886">
    <property type="term" value="C:plasma membrane"/>
    <property type="evidence" value="ECO:0007669"/>
    <property type="project" value="UniProtKB-SubCell"/>
</dbReference>
<dbReference type="RefSeq" id="WP_089302295.1">
    <property type="nucleotide sequence ID" value="NZ_FZNW01000015.1"/>
</dbReference>
<keyword evidence="12" id="KW-1185">Reference proteome</keyword>
<comment type="similarity">
    <text evidence="9">Belongs to the SecE/SEC61-gamma family.</text>
</comment>
<evidence type="ECO:0000256" key="5">
    <source>
        <dbReference type="ARBA" id="ARBA00022927"/>
    </source>
</evidence>
<dbReference type="Pfam" id="PF00584">
    <property type="entry name" value="SecE"/>
    <property type="match status" value="1"/>
</dbReference>
<feature type="compositionally biased region" description="Basic and acidic residues" evidence="10">
    <location>
        <begin position="1"/>
        <end position="18"/>
    </location>
</feature>
<evidence type="ECO:0000256" key="8">
    <source>
        <dbReference type="ARBA" id="ARBA00023136"/>
    </source>
</evidence>
<evidence type="ECO:0000256" key="10">
    <source>
        <dbReference type="SAM" id="MobiDB-lite"/>
    </source>
</evidence>
<dbReference type="EMBL" id="FZNW01000015">
    <property type="protein sequence ID" value="SNR70410.1"/>
    <property type="molecule type" value="Genomic_DNA"/>
</dbReference>
<dbReference type="HAMAP" id="MF_00422">
    <property type="entry name" value="SecE"/>
    <property type="match status" value="1"/>
</dbReference>
<evidence type="ECO:0000313" key="11">
    <source>
        <dbReference type="EMBL" id="SNR70410.1"/>
    </source>
</evidence>
<dbReference type="PANTHER" id="PTHR33910:SF1">
    <property type="entry name" value="PROTEIN TRANSLOCASE SUBUNIT SECE"/>
    <property type="match status" value="1"/>
</dbReference>
<keyword evidence="4 9" id="KW-0812">Transmembrane</keyword>
<evidence type="ECO:0000256" key="1">
    <source>
        <dbReference type="ARBA" id="ARBA00004370"/>
    </source>
</evidence>
<dbReference type="Gene3D" id="1.20.5.1030">
    <property type="entry name" value="Preprotein translocase secy subunit"/>
    <property type="match status" value="1"/>
</dbReference>
<dbReference type="PANTHER" id="PTHR33910">
    <property type="entry name" value="PROTEIN TRANSLOCASE SUBUNIT SECE"/>
    <property type="match status" value="1"/>
</dbReference>
<evidence type="ECO:0000313" key="12">
    <source>
        <dbReference type="Proteomes" id="UP000198348"/>
    </source>
</evidence>
<comment type="function">
    <text evidence="9">Essential subunit of the Sec protein translocation channel SecYEG. Clamps together the 2 halves of SecY. May contact the channel plug during translocation.</text>
</comment>
<evidence type="ECO:0000256" key="6">
    <source>
        <dbReference type="ARBA" id="ARBA00022989"/>
    </source>
</evidence>
<gene>
    <name evidence="9" type="primary">secE</name>
    <name evidence="11" type="ORF">SAMN06265360_11563</name>
</gene>
<dbReference type="AlphaFoldDB" id="A0A238YH59"/>
<organism evidence="11 12">
    <name type="scientific">Haloechinothrix alba</name>
    <dbReference type="NCBI Taxonomy" id="664784"/>
    <lineage>
        <taxon>Bacteria</taxon>
        <taxon>Bacillati</taxon>
        <taxon>Actinomycetota</taxon>
        <taxon>Actinomycetes</taxon>
        <taxon>Pseudonocardiales</taxon>
        <taxon>Pseudonocardiaceae</taxon>
        <taxon>Haloechinothrix</taxon>
    </lineage>
</organism>
<protein>
    <recommendedName>
        <fullName evidence="9">Protein translocase subunit SecE</fullName>
    </recommendedName>
</protein>
<feature type="transmembrane region" description="Helical" evidence="9">
    <location>
        <begin position="110"/>
        <end position="138"/>
    </location>
</feature>
<comment type="subcellular location">
    <subcellularLocation>
        <location evidence="9">Cell membrane</location>
        <topology evidence="9">Single-pass membrane protein</topology>
    </subcellularLocation>
    <subcellularLocation>
        <location evidence="1">Membrane</location>
    </subcellularLocation>
</comment>
<feature type="compositionally biased region" description="Basic residues" evidence="10">
    <location>
        <begin position="25"/>
        <end position="36"/>
    </location>
</feature>
<feature type="region of interest" description="Disordered" evidence="10">
    <location>
        <begin position="1"/>
        <end position="74"/>
    </location>
</feature>
<reference evidence="11 12" key="1">
    <citation type="submission" date="2017-06" db="EMBL/GenBank/DDBJ databases">
        <authorList>
            <person name="Kim H.J."/>
            <person name="Triplett B.A."/>
        </authorList>
    </citation>
    <scope>NUCLEOTIDE SEQUENCE [LARGE SCALE GENOMIC DNA]</scope>
    <source>
        <strain evidence="11 12">DSM 45207</strain>
    </source>
</reference>
<evidence type="ECO:0000256" key="4">
    <source>
        <dbReference type="ARBA" id="ARBA00022692"/>
    </source>
</evidence>
<dbReference type="InterPro" id="IPR005807">
    <property type="entry name" value="SecE_bac"/>
</dbReference>
<dbReference type="PROSITE" id="PS01067">
    <property type="entry name" value="SECE_SEC61G"/>
    <property type="match status" value="1"/>
</dbReference>
<evidence type="ECO:0000256" key="7">
    <source>
        <dbReference type="ARBA" id="ARBA00023010"/>
    </source>
</evidence>
<keyword evidence="8 9" id="KW-0472">Membrane</keyword>
<dbReference type="GO" id="GO:0008320">
    <property type="term" value="F:protein transmembrane transporter activity"/>
    <property type="evidence" value="ECO:0007669"/>
    <property type="project" value="UniProtKB-UniRule"/>
</dbReference>
<keyword evidence="2 9" id="KW-0813">Transport</keyword>
<dbReference type="NCBIfam" id="TIGR00964">
    <property type="entry name" value="secE_bact"/>
    <property type="match status" value="1"/>
</dbReference>
<dbReference type="InterPro" id="IPR001901">
    <property type="entry name" value="Translocase_SecE/Sec61-g"/>
</dbReference>
<dbReference type="GO" id="GO:0065002">
    <property type="term" value="P:intracellular protein transmembrane transport"/>
    <property type="evidence" value="ECO:0007669"/>
    <property type="project" value="UniProtKB-UniRule"/>
</dbReference>
<evidence type="ECO:0000256" key="2">
    <source>
        <dbReference type="ARBA" id="ARBA00022448"/>
    </source>
</evidence>
<dbReference type="GO" id="GO:0043952">
    <property type="term" value="P:protein transport by the Sec complex"/>
    <property type="evidence" value="ECO:0007669"/>
    <property type="project" value="UniProtKB-UniRule"/>
</dbReference>
<feature type="compositionally biased region" description="Gly residues" evidence="10">
    <location>
        <begin position="53"/>
        <end position="64"/>
    </location>
</feature>
<dbReference type="PRINTS" id="PR01650">
    <property type="entry name" value="SECETRNLCASE"/>
</dbReference>
<sequence length="139" mass="15274">MSEDGDKDKEDDAQRPSRPDNAASRRGRRGSARKGNGRNNRDQANPQRKSSGAGAGAGSSGGREGSAAKAGTIEEKQPLHQRIVRYIREVLGELRKVVWPTRKQMSTYTVVVLAFMLFMIGLVWALDLLFARVVFAIFG</sequence>
<evidence type="ECO:0000256" key="3">
    <source>
        <dbReference type="ARBA" id="ARBA00022475"/>
    </source>
</evidence>